<proteinExistence type="predicted"/>
<organism evidence="1 2">
    <name type="scientific">Paraburkholderia tagetis</name>
    <dbReference type="NCBI Taxonomy" id="2913261"/>
    <lineage>
        <taxon>Bacteria</taxon>
        <taxon>Pseudomonadati</taxon>
        <taxon>Pseudomonadota</taxon>
        <taxon>Betaproteobacteria</taxon>
        <taxon>Burkholderiales</taxon>
        <taxon>Burkholderiaceae</taxon>
        <taxon>Paraburkholderia</taxon>
    </lineage>
</organism>
<reference evidence="1" key="1">
    <citation type="submission" date="2022-01" db="EMBL/GenBank/DDBJ databases">
        <title>Genome sequence and assembly of Parabukholderia sp. RG36.</title>
        <authorList>
            <person name="Chhetri G."/>
        </authorList>
    </citation>
    <scope>NUCLEOTIDE SEQUENCE</scope>
    <source>
        <strain evidence="1">RG36</strain>
    </source>
</reference>
<protein>
    <submittedName>
        <fullName evidence="1">Uncharacterized protein</fullName>
    </submittedName>
</protein>
<feature type="non-terminal residue" evidence="1">
    <location>
        <position position="1"/>
    </location>
</feature>
<dbReference type="Proteomes" id="UP001139308">
    <property type="component" value="Unassembled WGS sequence"/>
</dbReference>
<gene>
    <name evidence="1" type="ORF">L5014_36095</name>
</gene>
<sequence>RERPELSGVCLLWYFEHRFFPSFGSSLHTTCWKAKFRGKLIAGGELREGRFARIPQVGRLEQLLNEATSQCPTESLQQRLITLWPSHEDGVLRSLEARMKDRTETLQNRLDERATREIGAMRAVLGELHTSIRSQLHEVTPQLELFSTPEKEQFERDRSALERRLDELPEEMELEEKIILARYAEPNPRLFPVSVTYLIPEVLARQGAA</sequence>
<comment type="caution">
    <text evidence="1">The sequence shown here is derived from an EMBL/GenBank/DDBJ whole genome shotgun (WGS) entry which is preliminary data.</text>
</comment>
<evidence type="ECO:0000313" key="2">
    <source>
        <dbReference type="Proteomes" id="UP001139308"/>
    </source>
</evidence>
<accession>A0A9X1UNG6</accession>
<dbReference type="EMBL" id="JAKLJA010000068">
    <property type="protein sequence ID" value="MCG5078689.1"/>
    <property type="molecule type" value="Genomic_DNA"/>
</dbReference>
<name>A0A9X1UNG6_9BURK</name>
<evidence type="ECO:0000313" key="1">
    <source>
        <dbReference type="EMBL" id="MCG5078689.1"/>
    </source>
</evidence>
<dbReference type="AlphaFoldDB" id="A0A9X1UNG6"/>
<keyword evidence="2" id="KW-1185">Reference proteome</keyword>